<dbReference type="AlphaFoldDB" id="A0A4R1AP83"/>
<evidence type="ECO:0000313" key="2">
    <source>
        <dbReference type="Proteomes" id="UP000293846"/>
    </source>
</evidence>
<keyword evidence="2" id="KW-1185">Reference proteome</keyword>
<organism evidence="1 2">
    <name type="scientific">Cytobacillus praedii</name>
    <dbReference type="NCBI Taxonomy" id="1742358"/>
    <lineage>
        <taxon>Bacteria</taxon>
        <taxon>Bacillati</taxon>
        <taxon>Bacillota</taxon>
        <taxon>Bacilli</taxon>
        <taxon>Bacillales</taxon>
        <taxon>Bacillaceae</taxon>
        <taxon>Cytobacillus</taxon>
    </lineage>
</organism>
<gene>
    <name evidence="1" type="ORF">E0Y62_23370</name>
</gene>
<dbReference type="RefSeq" id="WP_131238528.1">
    <property type="nucleotide sequence ID" value="NZ_SJTH01000057.1"/>
</dbReference>
<evidence type="ECO:0000313" key="1">
    <source>
        <dbReference type="EMBL" id="TCJ01575.1"/>
    </source>
</evidence>
<dbReference type="EMBL" id="SJTH01000057">
    <property type="protein sequence ID" value="TCJ01575.1"/>
    <property type="molecule type" value="Genomic_DNA"/>
</dbReference>
<proteinExistence type="predicted"/>
<name>A0A4R1AP83_9BACI</name>
<protein>
    <submittedName>
        <fullName evidence="1">Uncharacterized protein</fullName>
    </submittedName>
</protein>
<dbReference type="Proteomes" id="UP000293846">
    <property type="component" value="Unassembled WGS sequence"/>
</dbReference>
<comment type="caution">
    <text evidence="1">The sequence shown here is derived from an EMBL/GenBank/DDBJ whole genome shotgun (WGS) entry which is preliminary data.</text>
</comment>
<accession>A0A4R1AP83</accession>
<dbReference type="OrthoDB" id="1697664at2"/>
<reference evidence="1 2" key="1">
    <citation type="submission" date="2019-03" db="EMBL/GenBank/DDBJ databases">
        <authorList>
            <person name="Jensen L."/>
            <person name="Storgaard J."/>
            <person name="Sulaj E."/>
            <person name="Schramm A."/>
            <person name="Marshall I.P.G."/>
        </authorList>
    </citation>
    <scope>NUCLEOTIDE SEQUENCE [LARGE SCALE GENOMIC DNA]</scope>
    <source>
        <strain evidence="1 2">2017H2G3</strain>
    </source>
</reference>
<sequence length="120" mass="13819">MEKTIIIDGKEVRLKSTAGTPMRYKAQFGKDYLGEVMKLYQIAQKIGLKPEGLSEEQSLKLLESIDFEVFYNIVWVLAKTANKEIKPPLDWLDEFEEFPLVDILPEIQDLIASTIQTKKK</sequence>